<proteinExistence type="inferred from homology"/>
<evidence type="ECO:0000256" key="8">
    <source>
        <dbReference type="RuleBase" id="RU367114"/>
    </source>
</evidence>
<evidence type="ECO:0000256" key="7">
    <source>
        <dbReference type="ARBA" id="ARBA00025655"/>
    </source>
</evidence>
<dbReference type="GO" id="GO:0030684">
    <property type="term" value="C:preribosome"/>
    <property type="evidence" value="ECO:0007669"/>
    <property type="project" value="UniProtKB-ARBA"/>
</dbReference>
<evidence type="ECO:0000256" key="3">
    <source>
        <dbReference type="ARBA" id="ARBA00022517"/>
    </source>
</evidence>
<dbReference type="Gene3D" id="2.40.10.310">
    <property type="match status" value="1"/>
</dbReference>
<comment type="subunit">
    <text evidence="8">Component of the pre-66S ribosomal particle.</text>
</comment>
<organism evidence="10 11">
    <name type="scientific">Ascochyta lentis</name>
    <dbReference type="NCBI Taxonomy" id="205686"/>
    <lineage>
        <taxon>Eukaryota</taxon>
        <taxon>Fungi</taxon>
        <taxon>Dikarya</taxon>
        <taxon>Ascomycota</taxon>
        <taxon>Pezizomycotina</taxon>
        <taxon>Dothideomycetes</taxon>
        <taxon>Pleosporomycetidae</taxon>
        <taxon>Pleosporales</taxon>
        <taxon>Pleosporineae</taxon>
        <taxon>Didymellaceae</taxon>
        <taxon>Ascochyta</taxon>
    </lineage>
</organism>
<reference evidence="10" key="1">
    <citation type="submission" date="2018-12" db="EMBL/GenBank/DDBJ databases">
        <authorList>
            <person name="Syme R.A."/>
            <person name="Farfan-Caceres L."/>
            <person name="Lichtenzveig J."/>
        </authorList>
    </citation>
    <scope>NUCLEOTIDE SEQUENCE</scope>
    <source>
        <strain evidence="10">Al4</strain>
    </source>
</reference>
<dbReference type="InterPro" id="IPR039411">
    <property type="entry name" value="NSA2_fam"/>
</dbReference>
<comment type="function">
    <text evidence="7 8">Involved in the biogenesis of the 60S ribosomal subunit. May play a part in the quality control of pre-60S particles.</text>
</comment>
<feature type="region of interest" description="Disordered" evidence="9">
    <location>
        <begin position="18"/>
        <end position="85"/>
    </location>
</feature>
<keyword evidence="5 8" id="KW-0539">Nucleus</keyword>
<keyword evidence="4 8" id="KW-0698">rRNA processing</keyword>
<comment type="similarity">
    <text evidence="2 8">Belongs to the eukaryotic ribosomal protein eS8 family. Ribosome biogenesis protein NSA2 subfamily.</text>
</comment>
<evidence type="ECO:0000256" key="9">
    <source>
        <dbReference type="SAM" id="MobiDB-lite"/>
    </source>
</evidence>
<evidence type="ECO:0000313" key="10">
    <source>
        <dbReference type="EMBL" id="KAF9699604.1"/>
    </source>
</evidence>
<protein>
    <recommendedName>
        <fullName evidence="8">Ribosome biogenesis protein NSA2 homolog</fullName>
    </recommendedName>
</protein>
<dbReference type="GO" id="GO:0042273">
    <property type="term" value="P:ribosomal large subunit biogenesis"/>
    <property type="evidence" value="ECO:0007669"/>
    <property type="project" value="UniProtKB-ARBA"/>
</dbReference>
<reference evidence="10" key="2">
    <citation type="submission" date="2020-09" db="EMBL/GenBank/DDBJ databases">
        <title>Reference genome assembly for Australian Ascochyta lentis isolate Al4.</title>
        <authorList>
            <person name="Lee R.C."/>
            <person name="Farfan-Caceres L.M."/>
            <person name="Debler J.W."/>
            <person name="Williams A.H."/>
            <person name="Henares B.M."/>
        </authorList>
    </citation>
    <scope>NUCLEOTIDE SEQUENCE</scope>
    <source>
        <strain evidence="10">Al4</strain>
    </source>
</reference>
<dbReference type="FunFam" id="2.40.10.310:FF:000001">
    <property type="entry name" value="NSA2, ribosome biogenesis homolog"/>
    <property type="match status" value="1"/>
</dbReference>
<dbReference type="EMBL" id="RZGK01000004">
    <property type="protein sequence ID" value="KAF9699604.1"/>
    <property type="molecule type" value="Genomic_DNA"/>
</dbReference>
<comment type="subcellular location">
    <subcellularLocation>
        <location evidence="1 8">Nucleus</location>
        <location evidence="1 8">Nucleolus</location>
    </subcellularLocation>
</comment>
<dbReference type="InterPro" id="IPR022309">
    <property type="entry name" value="Ribosomal_Se8/biogenesis_NSA2"/>
</dbReference>
<dbReference type="OrthoDB" id="1847590at2759"/>
<evidence type="ECO:0000256" key="1">
    <source>
        <dbReference type="ARBA" id="ARBA00004604"/>
    </source>
</evidence>
<keyword evidence="6 8" id="KW-0687">Ribonucleoprotein</keyword>
<evidence type="ECO:0000256" key="2">
    <source>
        <dbReference type="ARBA" id="ARBA00005424"/>
    </source>
</evidence>
<evidence type="ECO:0000256" key="5">
    <source>
        <dbReference type="ARBA" id="ARBA00023242"/>
    </source>
</evidence>
<dbReference type="Pfam" id="PF01201">
    <property type="entry name" value="Ribosomal_S8e"/>
    <property type="match status" value="1"/>
</dbReference>
<name>A0A8H7J806_9PLEO</name>
<dbReference type="CDD" id="cd11381">
    <property type="entry name" value="NSA2"/>
    <property type="match status" value="1"/>
</dbReference>
<evidence type="ECO:0000256" key="6">
    <source>
        <dbReference type="ARBA" id="ARBA00023274"/>
    </source>
</evidence>
<sequence>MPQNEYIERWTKLHGKRFDHDERKRKRIAREGHDGSKKAQNYRGLRAKLHAEKRRKEKIQMKKTIRAHEERNVKTSEPAEPSTEALPQYLLDRSNEKNAKALSSAIKQKRNEKAARFSVPLPKVKGISEEEMFSVVKTGKKTAKKSWKRMITKPTFVGPGFTRRPVKYERFIRPMGLRYKKANVTHPELSVTVQLPIISVKKNPQNPLYTQLGVLTKGTIIEVNVSELGLVTAGGKVVWGRYAQVTNNPENDGCLNAVRSTRRCRKPSGRGERWGSMIPPINT</sequence>
<comment type="caution">
    <text evidence="10">The sequence shown here is derived from an EMBL/GenBank/DDBJ whole genome shotgun (WGS) entry which is preliminary data.</text>
</comment>
<accession>A0A8H7J806</accession>
<dbReference type="AlphaFoldDB" id="A0A8H7J806"/>
<feature type="compositionally biased region" description="Basic residues" evidence="9">
    <location>
        <begin position="45"/>
        <end position="65"/>
    </location>
</feature>
<dbReference type="PANTHER" id="PTHR12642">
    <property type="entry name" value="RIBOSOME BIOGENESIS PROTEIN NSA2 HOMOLOG"/>
    <property type="match status" value="1"/>
</dbReference>
<keyword evidence="11" id="KW-1185">Reference proteome</keyword>
<keyword evidence="3 8" id="KW-0690">Ribosome biogenesis</keyword>
<evidence type="ECO:0000256" key="4">
    <source>
        <dbReference type="ARBA" id="ARBA00022552"/>
    </source>
</evidence>
<gene>
    <name evidence="10" type="ORF">EKO04_002503</name>
</gene>
<evidence type="ECO:0000313" key="11">
    <source>
        <dbReference type="Proteomes" id="UP000651452"/>
    </source>
</evidence>
<dbReference type="GO" id="GO:0005730">
    <property type="term" value="C:nucleolus"/>
    <property type="evidence" value="ECO:0007669"/>
    <property type="project" value="UniProtKB-SubCell"/>
</dbReference>
<dbReference type="GO" id="GO:0006364">
    <property type="term" value="P:rRNA processing"/>
    <property type="evidence" value="ECO:0007669"/>
    <property type="project" value="UniProtKB-KW"/>
</dbReference>
<dbReference type="Proteomes" id="UP000651452">
    <property type="component" value="Unassembled WGS sequence"/>
</dbReference>